<name>A0ABR7LM46_9ACTN</name>
<comment type="caution">
    <text evidence="5">The sequence shown here is derived from an EMBL/GenBank/DDBJ whole genome shotgun (WGS) entry which is preliminary data.</text>
</comment>
<reference evidence="5 6" key="1">
    <citation type="submission" date="2020-06" db="EMBL/GenBank/DDBJ databases">
        <title>Actinomadura xiongansis sp. nov., isolated from soil of Baiyangdian.</title>
        <authorList>
            <person name="Zhang X."/>
        </authorList>
    </citation>
    <scope>NUCLEOTIDE SEQUENCE [LARGE SCALE GENOMIC DNA]</scope>
    <source>
        <strain evidence="5 6">HBUM206468</strain>
    </source>
</reference>
<dbReference type="Gene3D" id="1.10.10.2840">
    <property type="entry name" value="PucR C-terminal helix-turn-helix domain"/>
    <property type="match status" value="1"/>
</dbReference>
<evidence type="ECO:0000313" key="5">
    <source>
        <dbReference type="EMBL" id="MBC6465463.1"/>
    </source>
</evidence>
<evidence type="ECO:0000313" key="6">
    <source>
        <dbReference type="Proteomes" id="UP000805614"/>
    </source>
</evidence>
<sequence>MATAPDGADRAIMRKAVLRLWDRLPELTDQLVSEILDGEGRDRPAELRDDLWETCQIGLEHGIGAILEPGGRRLDLQWAERLGRRRAEQGQPLDQLLRSYRLAGRVFWEALVEVVSEEHPAHVPALVRHATRTWQTIDQQSSMAAEAYRHTRYELLRRSEERTQAVVDALLEGRAAEGGLLPTATAVLGLPQRGRYAVVVLRDDDALGEWGGHRPADVDGVRFIWRMRADATVGLVCLGPAGLDDVVAALRPHVRGHAGLSPVVDGLGELGWARRLADLALRTCRPGENEIATLDRRLPEALVVSQPELAARLGREVLGPLADVDPGFREVLVTTLTAWLDCDGSAARAANRLYCHHNTVLNRLRRIERLTGRSLARPRDLVEVALALSALNLHGAGPARPPD</sequence>
<gene>
    <name evidence="5" type="ORF">HKK74_08145</name>
</gene>
<dbReference type="Pfam" id="PF17853">
    <property type="entry name" value="GGDEF_2"/>
    <property type="match status" value="1"/>
</dbReference>
<dbReference type="Pfam" id="PF13556">
    <property type="entry name" value="HTH_30"/>
    <property type="match status" value="1"/>
</dbReference>
<dbReference type="Pfam" id="PF14361">
    <property type="entry name" value="RsbRD_N"/>
    <property type="match status" value="1"/>
</dbReference>
<dbReference type="InterPro" id="IPR025751">
    <property type="entry name" value="RsbRD_N_dom"/>
</dbReference>
<organism evidence="5 6">
    <name type="scientific">Actinomadura alba</name>
    <dbReference type="NCBI Taxonomy" id="406431"/>
    <lineage>
        <taxon>Bacteria</taxon>
        <taxon>Bacillati</taxon>
        <taxon>Actinomycetota</taxon>
        <taxon>Actinomycetes</taxon>
        <taxon>Streptosporangiales</taxon>
        <taxon>Thermomonosporaceae</taxon>
        <taxon>Actinomadura</taxon>
    </lineage>
</organism>
<evidence type="ECO:0000256" key="1">
    <source>
        <dbReference type="ARBA" id="ARBA00006754"/>
    </source>
</evidence>
<dbReference type="InterPro" id="IPR042070">
    <property type="entry name" value="PucR_C-HTH_sf"/>
</dbReference>
<protein>
    <submittedName>
        <fullName evidence="5">Helix-turn-helix domain-containing protein</fullName>
    </submittedName>
</protein>
<feature type="domain" description="PucR C-terminal helix-turn-helix" evidence="2">
    <location>
        <begin position="332"/>
        <end position="389"/>
    </location>
</feature>
<keyword evidence="6" id="KW-1185">Reference proteome</keyword>
<accession>A0ABR7LM46</accession>
<dbReference type="PANTHER" id="PTHR33744">
    <property type="entry name" value="CARBOHYDRATE DIACID REGULATOR"/>
    <property type="match status" value="1"/>
</dbReference>
<comment type="similarity">
    <text evidence="1">Belongs to the CdaR family.</text>
</comment>
<evidence type="ECO:0000259" key="3">
    <source>
        <dbReference type="Pfam" id="PF14361"/>
    </source>
</evidence>
<evidence type="ECO:0000259" key="4">
    <source>
        <dbReference type="Pfam" id="PF17853"/>
    </source>
</evidence>
<dbReference type="EMBL" id="JABVEC010000004">
    <property type="protein sequence ID" value="MBC6465463.1"/>
    <property type="molecule type" value="Genomic_DNA"/>
</dbReference>
<evidence type="ECO:0000259" key="2">
    <source>
        <dbReference type="Pfam" id="PF13556"/>
    </source>
</evidence>
<dbReference type="RefSeq" id="WP_187242458.1">
    <property type="nucleotide sequence ID" value="NZ_BAAAOK010000015.1"/>
</dbReference>
<dbReference type="InterPro" id="IPR025736">
    <property type="entry name" value="PucR_C-HTH_dom"/>
</dbReference>
<feature type="domain" description="CdaR GGDEF-like" evidence="4">
    <location>
        <begin position="183"/>
        <end position="282"/>
    </location>
</feature>
<proteinExistence type="inferred from homology"/>
<dbReference type="InterPro" id="IPR041522">
    <property type="entry name" value="CdaR_GGDEF"/>
</dbReference>
<dbReference type="InterPro" id="IPR051448">
    <property type="entry name" value="CdaR-like_regulators"/>
</dbReference>
<feature type="domain" description="RsbT co-antagonist protein RsbRD N-terminal" evidence="3">
    <location>
        <begin position="25"/>
        <end position="162"/>
    </location>
</feature>
<dbReference type="PANTHER" id="PTHR33744:SF1">
    <property type="entry name" value="DNA-BINDING TRANSCRIPTIONAL ACTIVATOR ADER"/>
    <property type="match status" value="1"/>
</dbReference>
<dbReference type="Proteomes" id="UP000805614">
    <property type="component" value="Unassembled WGS sequence"/>
</dbReference>